<feature type="binding site" evidence="3">
    <location>
        <position position="96"/>
    </location>
    <ligand>
        <name>Zn(2+)</name>
        <dbReference type="ChEBI" id="CHEBI:29105"/>
        <label>1</label>
    </ligand>
</feature>
<dbReference type="Gene3D" id="3.40.630.10">
    <property type="entry name" value="Zn peptidases"/>
    <property type="match status" value="1"/>
</dbReference>
<evidence type="ECO:0000313" key="6">
    <source>
        <dbReference type="Proteomes" id="UP000287447"/>
    </source>
</evidence>
<dbReference type="EMBL" id="SADE01000001">
    <property type="protein sequence ID" value="RVU39273.1"/>
    <property type="molecule type" value="Genomic_DNA"/>
</dbReference>
<dbReference type="Pfam" id="PF01546">
    <property type="entry name" value="Peptidase_M20"/>
    <property type="match status" value="1"/>
</dbReference>
<dbReference type="OrthoDB" id="9808195at2"/>
<name>A0A3S2VQH9_9PROT</name>
<dbReference type="PIRSF" id="PIRSF001235">
    <property type="entry name" value="Amidase_carbamoylase"/>
    <property type="match status" value="1"/>
</dbReference>
<dbReference type="Proteomes" id="UP000287447">
    <property type="component" value="Unassembled WGS sequence"/>
</dbReference>
<sequence>MVTGRRFGDGGDMRYSEHVKQDRLWDRLMDLAQIGATAKGGVNRQALTQEDGTARRMLADWALSRGFSIFQDEIGNLFVRRSGQDDTLPPVTTGSHLDTQPTGGRFDGAYGVMAGFEALEALEDAGALTKHPVEVVAWTNEEGARFPPSCMGSGVYTGRYSLEWAQAIRDPEGMSVGEALVSVMARTEDARPRDFGAPLAAYIEAHIEQGPVLVTEGETIGVVTSVQSQNLFEIEIFGEEAHAGTTPRANRSDAVLAAVEVIARLEKEALDDADAMRFTVGRFIAKPGAPNTVPSHVTFTIDLRHPENAEIERMSDLIGRLPATVAGARRCRAQVKRLSDSPVTPFTPEIVDLIDECRLALGLPGRRMPSGAGHDAMYIPPLAPTGMIFVPCVDGISHNEAEDALPEDLAAGARVLADCLAELAG</sequence>
<dbReference type="CDD" id="cd03884">
    <property type="entry name" value="M20_bAS"/>
    <property type="match status" value="1"/>
</dbReference>
<dbReference type="InterPro" id="IPR036264">
    <property type="entry name" value="Bact_exopeptidase_dim_dom"/>
</dbReference>
<dbReference type="GO" id="GO:0046872">
    <property type="term" value="F:metal ion binding"/>
    <property type="evidence" value="ECO:0007669"/>
    <property type="project" value="UniProtKB-KW"/>
</dbReference>
<keyword evidence="3" id="KW-0479">Metal-binding</keyword>
<feature type="domain" description="Peptidase M20 dimerisation" evidence="4">
    <location>
        <begin position="232"/>
        <end position="316"/>
    </location>
</feature>
<dbReference type="PANTHER" id="PTHR32494:SF5">
    <property type="entry name" value="ALLANTOATE AMIDOHYDROLASE"/>
    <property type="match status" value="1"/>
</dbReference>
<evidence type="ECO:0000256" key="2">
    <source>
        <dbReference type="ARBA" id="ARBA00022801"/>
    </source>
</evidence>
<evidence type="ECO:0000259" key="4">
    <source>
        <dbReference type="Pfam" id="PF07687"/>
    </source>
</evidence>
<dbReference type="Pfam" id="PF07687">
    <property type="entry name" value="M20_dimer"/>
    <property type="match status" value="1"/>
</dbReference>
<comment type="cofactor">
    <cofactor evidence="3">
        <name>Zn(2+)</name>
        <dbReference type="ChEBI" id="CHEBI:29105"/>
    </cofactor>
    <text evidence="3">Binds 2 Zn(2+) ions per subunit.</text>
</comment>
<comment type="caution">
    <text evidence="5">The sequence shown here is derived from an EMBL/GenBank/DDBJ whole genome shotgun (WGS) entry which is preliminary data.</text>
</comment>
<protein>
    <submittedName>
        <fullName evidence="5">Zn-dependent hydrolase</fullName>
    </submittedName>
</protein>
<comment type="similarity">
    <text evidence="1">Belongs to the peptidase M20 family.</text>
</comment>
<reference evidence="6" key="1">
    <citation type="submission" date="2019-01" db="EMBL/GenBank/DDBJ databases">
        <title>Gri0909 isolated from a small marine red alga.</title>
        <authorList>
            <person name="Kim J."/>
            <person name="Jeong S.E."/>
            <person name="Jeon C.O."/>
        </authorList>
    </citation>
    <scope>NUCLEOTIDE SEQUENCE [LARGE SCALE GENOMIC DNA]</scope>
    <source>
        <strain evidence="6">Gri0909</strain>
    </source>
</reference>
<dbReference type="NCBIfam" id="NF006771">
    <property type="entry name" value="PRK09290.1-5"/>
    <property type="match status" value="1"/>
</dbReference>
<accession>A0A3S2VQH9</accession>
<dbReference type="Gene3D" id="3.30.70.360">
    <property type="match status" value="1"/>
</dbReference>
<feature type="binding site" evidence="3">
    <location>
        <position position="142"/>
    </location>
    <ligand>
        <name>Zn(2+)</name>
        <dbReference type="ChEBI" id="CHEBI:29105"/>
        <label>2</label>
    </ligand>
</feature>
<gene>
    <name evidence="5" type="ORF">EOI86_08530</name>
</gene>
<dbReference type="SUPFAM" id="SSF55031">
    <property type="entry name" value="Bacterial exopeptidase dimerisation domain"/>
    <property type="match status" value="1"/>
</dbReference>
<feature type="binding site" evidence="3">
    <location>
        <position position="107"/>
    </location>
    <ligand>
        <name>Zn(2+)</name>
        <dbReference type="ChEBI" id="CHEBI:29105"/>
        <label>1</label>
    </ligand>
</feature>
<dbReference type="PANTHER" id="PTHR32494">
    <property type="entry name" value="ALLANTOATE DEIMINASE-RELATED"/>
    <property type="match status" value="1"/>
</dbReference>
<keyword evidence="2 5" id="KW-0378">Hydrolase</keyword>
<feature type="binding site" evidence="3">
    <location>
        <position position="107"/>
    </location>
    <ligand>
        <name>Zn(2+)</name>
        <dbReference type="ChEBI" id="CHEBI:29105"/>
        <label>2</label>
    </ligand>
</feature>
<dbReference type="RefSeq" id="WP_127764644.1">
    <property type="nucleotide sequence ID" value="NZ_SADE01000001.1"/>
</dbReference>
<dbReference type="SUPFAM" id="SSF53187">
    <property type="entry name" value="Zn-dependent exopeptidases"/>
    <property type="match status" value="1"/>
</dbReference>
<feature type="binding site" evidence="3">
    <location>
        <position position="206"/>
    </location>
    <ligand>
        <name>Zn(2+)</name>
        <dbReference type="ChEBI" id="CHEBI:29105"/>
        <label>1</label>
    </ligand>
</feature>
<dbReference type="InterPro" id="IPR002933">
    <property type="entry name" value="Peptidase_M20"/>
</dbReference>
<evidence type="ECO:0000256" key="1">
    <source>
        <dbReference type="ARBA" id="ARBA00006153"/>
    </source>
</evidence>
<dbReference type="NCBIfam" id="NF006769">
    <property type="entry name" value="PRK09290.1-3"/>
    <property type="match status" value="1"/>
</dbReference>
<dbReference type="InterPro" id="IPR011650">
    <property type="entry name" value="Peptidase_M20_dimer"/>
</dbReference>
<dbReference type="NCBIfam" id="TIGR01879">
    <property type="entry name" value="hydantase"/>
    <property type="match status" value="1"/>
</dbReference>
<proteinExistence type="inferred from homology"/>
<keyword evidence="3" id="KW-0862">Zinc</keyword>
<dbReference type="AlphaFoldDB" id="A0A3S2VQH9"/>
<keyword evidence="6" id="KW-1185">Reference proteome</keyword>
<organism evidence="5 6">
    <name type="scientific">Hwanghaeella grinnelliae</name>
    <dbReference type="NCBI Taxonomy" id="2500179"/>
    <lineage>
        <taxon>Bacteria</taxon>
        <taxon>Pseudomonadati</taxon>
        <taxon>Pseudomonadota</taxon>
        <taxon>Alphaproteobacteria</taxon>
        <taxon>Rhodospirillales</taxon>
        <taxon>Rhodospirillaceae</taxon>
        <taxon>Hwanghaeella</taxon>
    </lineage>
</organism>
<evidence type="ECO:0000313" key="5">
    <source>
        <dbReference type="EMBL" id="RVU39273.1"/>
    </source>
</evidence>
<evidence type="ECO:0000256" key="3">
    <source>
        <dbReference type="PIRSR" id="PIRSR001235-1"/>
    </source>
</evidence>
<feature type="binding site" evidence="3">
    <location>
        <position position="398"/>
    </location>
    <ligand>
        <name>Zn(2+)</name>
        <dbReference type="ChEBI" id="CHEBI:29105"/>
        <label>2</label>
    </ligand>
</feature>
<dbReference type="GO" id="GO:0016813">
    <property type="term" value="F:hydrolase activity, acting on carbon-nitrogen (but not peptide) bonds, in linear amidines"/>
    <property type="evidence" value="ECO:0007669"/>
    <property type="project" value="InterPro"/>
</dbReference>
<dbReference type="InterPro" id="IPR010158">
    <property type="entry name" value="Amidase_Cbmase"/>
</dbReference>